<keyword evidence="7" id="KW-0670">Pyruvate</keyword>
<sequence>MSKKVAEQLVEMLIQAGIKRIYAITGDSLNELNDAVRRTPELKWIHVRNEEAGAFAASADAQLSGLACCAGSSGPGHVHLVNGLYDAHRSGAPVLAIASTCATKEFGSNYFQETNVIKLFDDCSYYNQVAANNKQVPRMAQAAIQTAIQRKGVGVLGLPGDVAGEDAVEIDSSVNNFFCKANITPVWEELVQLADLINRYPKVCIFGGIGCAGAHDEVVELAALIKAPVGYSFRGKMFLEHDNPYEVGMTGLLGLPAAYHSMHESDLVILLGTDFPYTPFYPQDKKIVQIDIKPENLGRRAKLTMGLYGDIKSTIKALIPLIKEKTDNSFLDAQLHVHAKVKEQQQAYIKDFGEHDAIHPEALAAIVDEYASVDAIFTCDTGMCNVWSARHISANGRRSMIGSFVHGSMANAMPHAIGAALACPDRQVVAMCGDGGISMLLGDLATIKQYDLPIKIIVFNNRSLGMVKLEMEVMGLPDFEVDMHNPDFTMVAESMGIKGITINDPQDLEQGIAEAFAHTGPVLVNVYTDGTALAMPPHIELKMVKGMAVSMTKMMLGGKFDEVLATVKGNYKHLPEIFD</sequence>
<evidence type="ECO:0000313" key="7">
    <source>
        <dbReference type="EMBL" id="SDG30916.1"/>
    </source>
</evidence>
<feature type="domain" description="Thiamine pyrophosphate enzyme central" evidence="4">
    <location>
        <begin position="192"/>
        <end position="318"/>
    </location>
</feature>
<reference evidence="8" key="1">
    <citation type="submission" date="2016-10" db="EMBL/GenBank/DDBJ databases">
        <authorList>
            <person name="Varghese N."/>
            <person name="Submissions S."/>
        </authorList>
    </citation>
    <scope>NUCLEOTIDE SEQUENCE [LARGE SCALE GENOMIC DNA]</scope>
    <source>
        <strain evidence="8">Gh-67</strain>
    </source>
</reference>
<evidence type="ECO:0000259" key="5">
    <source>
        <dbReference type="Pfam" id="PF02775"/>
    </source>
</evidence>
<dbReference type="GO" id="GO:0019752">
    <property type="term" value="P:carboxylic acid metabolic process"/>
    <property type="evidence" value="ECO:0007669"/>
    <property type="project" value="UniProtKB-ARBA"/>
</dbReference>
<organism evidence="7 8">
    <name type="scientific">Mucilaginibacter gossypii</name>
    <dbReference type="NCBI Taxonomy" id="551996"/>
    <lineage>
        <taxon>Bacteria</taxon>
        <taxon>Pseudomonadati</taxon>
        <taxon>Bacteroidota</taxon>
        <taxon>Sphingobacteriia</taxon>
        <taxon>Sphingobacteriales</taxon>
        <taxon>Sphingobacteriaceae</taxon>
        <taxon>Mucilaginibacter</taxon>
    </lineage>
</organism>
<dbReference type="PANTHER" id="PTHR42981">
    <property type="entry name" value="PYRUVATE DEHYDROGENASE [UBIQUINONE]"/>
    <property type="match status" value="1"/>
</dbReference>
<evidence type="ECO:0000259" key="6">
    <source>
        <dbReference type="Pfam" id="PF02776"/>
    </source>
</evidence>
<dbReference type="PANTHER" id="PTHR42981:SF2">
    <property type="entry name" value="PYRUVATE DEHYDROGENASE [UBIQUINONE]"/>
    <property type="match status" value="1"/>
</dbReference>
<dbReference type="Pfam" id="PF02776">
    <property type="entry name" value="TPP_enzyme_N"/>
    <property type="match status" value="1"/>
</dbReference>
<dbReference type="Proteomes" id="UP000199705">
    <property type="component" value="Unassembled WGS sequence"/>
</dbReference>
<comment type="similarity">
    <text evidence="1 3">Belongs to the TPP enzyme family.</text>
</comment>
<feature type="domain" description="Thiamine pyrophosphate enzyme TPP-binding" evidence="5">
    <location>
        <begin position="380"/>
        <end position="526"/>
    </location>
</feature>
<keyword evidence="8" id="KW-1185">Reference proteome</keyword>
<dbReference type="GO" id="GO:0003824">
    <property type="term" value="F:catalytic activity"/>
    <property type="evidence" value="ECO:0007669"/>
    <property type="project" value="InterPro"/>
</dbReference>
<dbReference type="InterPro" id="IPR029035">
    <property type="entry name" value="DHS-like_NAD/FAD-binding_dom"/>
</dbReference>
<evidence type="ECO:0000256" key="2">
    <source>
        <dbReference type="ARBA" id="ARBA00023052"/>
    </source>
</evidence>
<accession>A0A1G7T6J7</accession>
<dbReference type="Gene3D" id="3.40.50.1220">
    <property type="entry name" value="TPP-binding domain"/>
    <property type="match status" value="1"/>
</dbReference>
<dbReference type="EMBL" id="FNCG01000003">
    <property type="protein sequence ID" value="SDG30916.1"/>
    <property type="molecule type" value="Genomic_DNA"/>
</dbReference>
<evidence type="ECO:0000256" key="1">
    <source>
        <dbReference type="ARBA" id="ARBA00007812"/>
    </source>
</evidence>
<dbReference type="InterPro" id="IPR012001">
    <property type="entry name" value="Thiamin_PyroP_enz_TPP-bd_dom"/>
</dbReference>
<dbReference type="Gene3D" id="3.40.50.970">
    <property type="match status" value="2"/>
</dbReference>
<dbReference type="InterPro" id="IPR047210">
    <property type="entry name" value="TPP_PYR_POXB-like"/>
</dbReference>
<gene>
    <name evidence="7" type="ORF">SAMN05192573_10348</name>
</gene>
<dbReference type="STRING" id="551996.SAMN05192573_10348"/>
<dbReference type="GO" id="GO:0000287">
    <property type="term" value="F:magnesium ion binding"/>
    <property type="evidence" value="ECO:0007669"/>
    <property type="project" value="InterPro"/>
</dbReference>
<dbReference type="InterPro" id="IPR047212">
    <property type="entry name" value="TPP_POXB-like"/>
</dbReference>
<proteinExistence type="inferred from homology"/>
<dbReference type="GO" id="GO:0030976">
    <property type="term" value="F:thiamine pyrophosphate binding"/>
    <property type="evidence" value="ECO:0007669"/>
    <property type="project" value="InterPro"/>
</dbReference>
<dbReference type="InterPro" id="IPR000399">
    <property type="entry name" value="TPP-bd_CS"/>
</dbReference>
<dbReference type="SUPFAM" id="SSF52518">
    <property type="entry name" value="Thiamin diphosphate-binding fold (THDP-binding)"/>
    <property type="match status" value="2"/>
</dbReference>
<name>A0A1G7T6J7_9SPHI</name>
<protein>
    <submittedName>
        <fullName evidence="7">Pyruvate dehydrogenase (Quinone)</fullName>
    </submittedName>
</protein>
<dbReference type="InterPro" id="IPR047211">
    <property type="entry name" value="POXB-like"/>
</dbReference>
<evidence type="ECO:0000313" key="8">
    <source>
        <dbReference type="Proteomes" id="UP000199705"/>
    </source>
</evidence>
<dbReference type="AlphaFoldDB" id="A0A1G7T6J7"/>
<feature type="domain" description="Thiamine pyrophosphate enzyme N-terminal TPP-binding" evidence="6">
    <location>
        <begin position="4"/>
        <end position="115"/>
    </location>
</feature>
<dbReference type="Pfam" id="PF00205">
    <property type="entry name" value="TPP_enzyme_M"/>
    <property type="match status" value="1"/>
</dbReference>
<dbReference type="RefSeq" id="WP_091163676.1">
    <property type="nucleotide sequence ID" value="NZ_FNCG01000003.1"/>
</dbReference>
<dbReference type="SUPFAM" id="SSF52467">
    <property type="entry name" value="DHS-like NAD/FAD-binding domain"/>
    <property type="match status" value="1"/>
</dbReference>
<dbReference type="CDD" id="cd07039">
    <property type="entry name" value="TPP_PYR_POX"/>
    <property type="match status" value="1"/>
</dbReference>
<dbReference type="PROSITE" id="PS00187">
    <property type="entry name" value="TPP_ENZYMES"/>
    <property type="match status" value="1"/>
</dbReference>
<keyword evidence="2 3" id="KW-0786">Thiamine pyrophosphate</keyword>
<dbReference type="Pfam" id="PF02775">
    <property type="entry name" value="TPP_enzyme_C"/>
    <property type="match status" value="1"/>
</dbReference>
<dbReference type="InterPro" id="IPR029061">
    <property type="entry name" value="THDP-binding"/>
</dbReference>
<dbReference type="InterPro" id="IPR011766">
    <property type="entry name" value="TPP_enzyme_TPP-bd"/>
</dbReference>
<evidence type="ECO:0000259" key="4">
    <source>
        <dbReference type="Pfam" id="PF00205"/>
    </source>
</evidence>
<dbReference type="InterPro" id="IPR012000">
    <property type="entry name" value="Thiamin_PyroP_enz_cen_dom"/>
</dbReference>
<dbReference type="CDD" id="cd02014">
    <property type="entry name" value="TPP_POX"/>
    <property type="match status" value="1"/>
</dbReference>
<evidence type="ECO:0000256" key="3">
    <source>
        <dbReference type="RuleBase" id="RU362132"/>
    </source>
</evidence>